<sequence>MANTPRGQNRPRGTPGRTIMPISKDRLGGLLLLAFCIAYAFLSQQIRLLPFQESSAFHARTMPEVLSVLGIGLSLIVIAFPGSKARVELAGHDWLKVVLFLALMSAYGLTIRPMGFIASTSLFLMIGFWMLGERRPLYLIAVAVPLVVLFWVLMTQGLDVFIEPLPTFLREGN</sequence>
<keyword evidence="4" id="KW-1185">Reference proteome</keyword>
<dbReference type="InterPro" id="IPR009936">
    <property type="entry name" value="DUF1468"/>
</dbReference>
<feature type="transmembrane region" description="Helical" evidence="1">
    <location>
        <begin position="116"/>
        <end position="132"/>
    </location>
</feature>
<proteinExistence type="predicted"/>
<protein>
    <submittedName>
        <fullName evidence="3">Tripartite tricarboxylate transporter TctB family protein</fullName>
    </submittedName>
</protein>
<feature type="transmembrane region" description="Helical" evidence="1">
    <location>
        <begin position="27"/>
        <end position="45"/>
    </location>
</feature>
<dbReference type="Pfam" id="PF07331">
    <property type="entry name" value="TctB"/>
    <property type="match status" value="1"/>
</dbReference>
<dbReference type="AlphaFoldDB" id="A0A3A8AFL6"/>
<evidence type="ECO:0000313" key="4">
    <source>
        <dbReference type="Proteomes" id="UP000246132"/>
    </source>
</evidence>
<feature type="domain" description="DUF1468" evidence="2">
    <location>
        <begin position="27"/>
        <end position="161"/>
    </location>
</feature>
<organism evidence="3 4">
    <name type="scientific">Oceaniradius stylonematis</name>
    <dbReference type="NCBI Taxonomy" id="2184161"/>
    <lineage>
        <taxon>Bacteria</taxon>
        <taxon>Pseudomonadati</taxon>
        <taxon>Pseudomonadota</taxon>
        <taxon>Alphaproteobacteria</taxon>
        <taxon>Hyphomicrobiales</taxon>
        <taxon>Ahrensiaceae</taxon>
        <taxon>Oceaniradius</taxon>
    </lineage>
</organism>
<evidence type="ECO:0000259" key="2">
    <source>
        <dbReference type="Pfam" id="PF07331"/>
    </source>
</evidence>
<keyword evidence="1" id="KW-0812">Transmembrane</keyword>
<accession>A0A3A8AFL6</accession>
<feature type="transmembrane region" description="Helical" evidence="1">
    <location>
        <begin position="94"/>
        <end position="110"/>
    </location>
</feature>
<keyword evidence="1" id="KW-1133">Transmembrane helix</keyword>
<feature type="transmembrane region" description="Helical" evidence="1">
    <location>
        <begin position="137"/>
        <end position="154"/>
    </location>
</feature>
<feature type="transmembrane region" description="Helical" evidence="1">
    <location>
        <begin position="65"/>
        <end position="82"/>
    </location>
</feature>
<evidence type="ECO:0000313" key="3">
    <source>
        <dbReference type="EMBL" id="RKF06450.1"/>
    </source>
</evidence>
<reference evidence="3 4" key="1">
    <citation type="journal article" date="2018" name="Int. J. Syst. Bacteriol.">
        <title>Oceaniradius stylonemae gen. nov., sp. nov., isolated from a red alga, Stylonema cornu-cervi.</title>
        <authorList>
            <person name="Jeong S."/>
        </authorList>
    </citation>
    <scope>NUCLEOTIDE SEQUENCE [LARGE SCALE GENOMIC DNA]</scope>
    <source>
        <strain evidence="3 4">StC1</strain>
    </source>
</reference>
<gene>
    <name evidence="3" type="ORF">DEM25_012685</name>
</gene>
<dbReference type="Proteomes" id="UP000246132">
    <property type="component" value="Unassembled WGS sequence"/>
</dbReference>
<dbReference type="EMBL" id="QFWV02000007">
    <property type="protein sequence ID" value="RKF06450.1"/>
    <property type="molecule type" value="Genomic_DNA"/>
</dbReference>
<keyword evidence="1" id="KW-0472">Membrane</keyword>
<evidence type="ECO:0000256" key="1">
    <source>
        <dbReference type="SAM" id="Phobius"/>
    </source>
</evidence>
<name>A0A3A8AFL6_9HYPH</name>
<comment type="caution">
    <text evidence="3">The sequence shown here is derived from an EMBL/GenBank/DDBJ whole genome shotgun (WGS) entry which is preliminary data.</text>
</comment>